<dbReference type="Proteomes" id="UP000199079">
    <property type="component" value="Unassembled WGS sequence"/>
</dbReference>
<gene>
    <name evidence="2" type="ORF">SAMN05216564_107118</name>
</gene>
<name>A0A1H3LLA3_9EURY</name>
<organism evidence="2 3">
    <name type="scientific">Halopenitus persicus</name>
    <dbReference type="NCBI Taxonomy" id="1048396"/>
    <lineage>
        <taxon>Archaea</taxon>
        <taxon>Methanobacteriati</taxon>
        <taxon>Methanobacteriota</taxon>
        <taxon>Stenosarchaea group</taxon>
        <taxon>Halobacteria</taxon>
        <taxon>Halobacteriales</taxon>
        <taxon>Haloferacaceae</taxon>
        <taxon>Halopenitus</taxon>
    </lineage>
</organism>
<sequence length="73" mass="7422">MSCRTVPMNSPKGGVSADGPVIIVVVPRASHPPTPLRRSSSTSGTPDVSVSSGGGLAVGDELWKHLDAASRDL</sequence>
<dbReference type="EMBL" id="FNPC01000007">
    <property type="protein sequence ID" value="SDY64635.1"/>
    <property type="molecule type" value="Genomic_DNA"/>
</dbReference>
<protein>
    <submittedName>
        <fullName evidence="2">Uncharacterized protein</fullName>
    </submittedName>
</protein>
<feature type="compositionally biased region" description="Low complexity" evidence="1">
    <location>
        <begin position="36"/>
        <end position="51"/>
    </location>
</feature>
<accession>A0A1H3LLA3</accession>
<evidence type="ECO:0000313" key="3">
    <source>
        <dbReference type="Proteomes" id="UP000199079"/>
    </source>
</evidence>
<proteinExistence type="predicted"/>
<evidence type="ECO:0000313" key="2">
    <source>
        <dbReference type="EMBL" id="SDY64635.1"/>
    </source>
</evidence>
<dbReference type="AlphaFoldDB" id="A0A1H3LLA3"/>
<keyword evidence="3" id="KW-1185">Reference proteome</keyword>
<reference evidence="3" key="1">
    <citation type="submission" date="2016-10" db="EMBL/GenBank/DDBJ databases">
        <authorList>
            <person name="Varghese N."/>
            <person name="Submissions S."/>
        </authorList>
    </citation>
    <scope>NUCLEOTIDE SEQUENCE [LARGE SCALE GENOMIC DNA]</scope>
    <source>
        <strain evidence="3">DC30,IBRC 10041,KCTC 4046</strain>
    </source>
</reference>
<feature type="region of interest" description="Disordered" evidence="1">
    <location>
        <begin position="28"/>
        <end position="57"/>
    </location>
</feature>
<evidence type="ECO:0000256" key="1">
    <source>
        <dbReference type="SAM" id="MobiDB-lite"/>
    </source>
</evidence>